<dbReference type="InterPro" id="IPR024079">
    <property type="entry name" value="MetalloPept_cat_dom_sf"/>
</dbReference>
<dbReference type="CDD" id="cd11008">
    <property type="entry name" value="M35_deuterolysin_like"/>
    <property type="match status" value="1"/>
</dbReference>
<sequence>MTYGDGTWVAYMSPATKASRINRYASYGFAGTVEWAVDLAQFVLGQNETHNVVSATEQVSRFKAALALSNADSSLLGTNPNFTDLATRIYGFDGCDAVQQKIIYSGWQQSWKIIDLVSKEAQNGIDINSGAAIEYLGAPAFSKDYKAKFEYIFQSLRKTVPASWFNPFPWYLPVRCDDPKNACPDPCKAGPMPSRTLAYTWLSDSKYQGRPSINFCPKYFTSQTLDEAMNNADTKKDVDIYADLRNYYPSQGGVWTHELMHVDWATGVDKDASLKHIVDLWLKILEPDPDNPGGFKYRFREAYGPANTKSMARFFGSSYYTIKHADSLTLYALARYVQKALGDIYPHLPLAGDPPDDIGGAFVVPGYFTMEPNGTAVMDPSDDGAAAGDDPGACSTYDVGDSTPSDDDTVTLSANFAAKSDYPADYLSSYSSWAGLEPTTTAAAPAPTKTWVWGIAIYSEPNCTGDYYSLEGHNVDSYTDQCLQLRGSLPMSSDTGPSCRWFTGGGTVCRGISIYGGACTAYDTLDCELNGHAQGYYPDPWDAGCHNYDESQFDTKTWVAVKCGAQNDWPNTDLKVAPVERVVAEVPPAVNGSSPSAAAAPSRRGTPTTTVTVSRKVNVAQGAPTSLVKVTTTKTRKTAPSMTGDHH</sequence>
<dbReference type="Pfam" id="PF25139">
    <property type="entry name" value="LysM14_C"/>
    <property type="match status" value="1"/>
</dbReference>
<dbReference type="Gene3D" id="3.40.390.10">
    <property type="entry name" value="Collagenase (Catalytic Domain)"/>
    <property type="match status" value="1"/>
</dbReference>
<protein>
    <submittedName>
        <fullName evidence="3">36dad238-8d1e-4f56-b4ff-14020cf517da</fullName>
    </submittedName>
</protein>
<dbReference type="AlphaFoldDB" id="A0A3S4BHD2"/>
<evidence type="ECO:0000259" key="2">
    <source>
        <dbReference type="Pfam" id="PF25139"/>
    </source>
</evidence>
<dbReference type="InterPro" id="IPR057277">
    <property type="entry name" value="LysM_C"/>
</dbReference>
<dbReference type="Proteomes" id="UP000289323">
    <property type="component" value="Unassembled WGS sequence"/>
</dbReference>
<evidence type="ECO:0000256" key="1">
    <source>
        <dbReference type="SAM" id="MobiDB-lite"/>
    </source>
</evidence>
<dbReference type="EMBL" id="OUUZ01000003">
    <property type="protein sequence ID" value="SPQ20161.1"/>
    <property type="molecule type" value="Genomic_DNA"/>
</dbReference>
<feature type="region of interest" description="Disordered" evidence="1">
    <location>
        <begin position="587"/>
        <end position="613"/>
    </location>
</feature>
<dbReference type="GO" id="GO:0008237">
    <property type="term" value="F:metallopeptidase activity"/>
    <property type="evidence" value="ECO:0007669"/>
    <property type="project" value="InterPro"/>
</dbReference>
<reference evidence="3 4" key="1">
    <citation type="submission" date="2018-04" db="EMBL/GenBank/DDBJ databases">
        <authorList>
            <person name="Huttner S."/>
            <person name="Dainat J."/>
        </authorList>
    </citation>
    <scope>NUCLEOTIDE SEQUENCE [LARGE SCALE GENOMIC DNA]</scope>
</reference>
<feature type="compositionally biased region" description="Low complexity" evidence="1">
    <location>
        <begin position="587"/>
        <end position="610"/>
    </location>
</feature>
<feature type="domain" description="Secreted LysM effector LysM C-terminal" evidence="2">
    <location>
        <begin position="453"/>
        <end position="563"/>
    </location>
</feature>
<gene>
    <name evidence="3" type="ORF">TT172_LOCUS2580</name>
</gene>
<evidence type="ECO:0000313" key="4">
    <source>
        <dbReference type="Proteomes" id="UP000289323"/>
    </source>
</evidence>
<proteinExistence type="predicted"/>
<evidence type="ECO:0000313" key="3">
    <source>
        <dbReference type="EMBL" id="SPQ20161.1"/>
    </source>
</evidence>
<organism evidence="3 4">
    <name type="scientific">Thermothielavioides terrestris</name>
    <dbReference type="NCBI Taxonomy" id="2587410"/>
    <lineage>
        <taxon>Eukaryota</taxon>
        <taxon>Fungi</taxon>
        <taxon>Dikarya</taxon>
        <taxon>Ascomycota</taxon>
        <taxon>Pezizomycotina</taxon>
        <taxon>Sordariomycetes</taxon>
        <taxon>Sordariomycetidae</taxon>
        <taxon>Sordariales</taxon>
        <taxon>Chaetomiaceae</taxon>
        <taxon>Thermothielavioides</taxon>
    </lineage>
</organism>
<name>A0A3S4BHD2_9PEZI</name>
<accession>A0A3S4BHD2</accession>